<dbReference type="PANTHER" id="PTHR47326:SF1">
    <property type="entry name" value="HTH PSQ-TYPE DOMAIN-CONTAINING PROTEIN"/>
    <property type="match status" value="1"/>
</dbReference>
<dbReference type="PANTHER" id="PTHR47326">
    <property type="entry name" value="TRANSPOSABLE ELEMENT TC3 TRANSPOSASE-LIKE PROTEIN"/>
    <property type="match status" value="1"/>
</dbReference>
<protein>
    <submittedName>
        <fullName evidence="2">Uncharacterized protein</fullName>
    </submittedName>
</protein>
<reference evidence="2" key="1">
    <citation type="journal article" date="2023" name="IScience">
        <title>Live-bearing cockroach genome reveals convergent evolutionary mechanisms linked to viviparity in insects and beyond.</title>
        <authorList>
            <person name="Fouks B."/>
            <person name="Harrison M.C."/>
            <person name="Mikhailova A.A."/>
            <person name="Marchal E."/>
            <person name="English S."/>
            <person name="Carruthers M."/>
            <person name="Jennings E.C."/>
            <person name="Chiamaka E.L."/>
            <person name="Frigard R.A."/>
            <person name="Pippel M."/>
            <person name="Attardo G.M."/>
            <person name="Benoit J.B."/>
            <person name="Bornberg-Bauer E."/>
            <person name="Tobe S.S."/>
        </authorList>
    </citation>
    <scope>NUCLEOTIDE SEQUENCE</scope>
    <source>
        <strain evidence="2">Stay&amp;Tobe</strain>
    </source>
</reference>
<keyword evidence="3" id="KW-1185">Reference proteome</keyword>
<name>A0AAD7ZK77_DIPPU</name>
<keyword evidence="1" id="KW-1133">Transmembrane helix</keyword>
<dbReference type="Gene3D" id="3.30.420.10">
    <property type="entry name" value="Ribonuclease H-like superfamily/Ribonuclease H"/>
    <property type="match status" value="1"/>
</dbReference>
<dbReference type="EMBL" id="JASPKZ010007835">
    <property type="protein sequence ID" value="KAJ9581916.1"/>
    <property type="molecule type" value="Genomic_DNA"/>
</dbReference>
<feature type="non-terminal residue" evidence="2">
    <location>
        <position position="1"/>
    </location>
</feature>
<dbReference type="GO" id="GO:0003676">
    <property type="term" value="F:nucleic acid binding"/>
    <property type="evidence" value="ECO:0007669"/>
    <property type="project" value="InterPro"/>
</dbReference>
<dbReference type="Proteomes" id="UP001233999">
    <property type="component" value="Unassembled WGS sequence"/>
</dbReference>
<dbReference type="AlphaFoldDB" id="A0AAD7ZK77"/>
<keyword evidence="1" id="KW-0812">Transmembrane</keyword>
<accession>A0AAD7ZK77</accession>
<evidence type="ECO:0000256" key="1">
    <source>
        <dbReference type="SAM" id="Phobius"/>
    </source>
</evidence>
<comment type="caution">
    <text evidence="2">The sequence shown here is derived from an EMBL/GenBank/DDBJ whole genome shotgun (WGS) entry which is preliminary data.</text>
</comment>
<gene>
    <name evidence="2" type="ORF">L9F63_003736</name>
</gene>
<feature type="non-terminal residue" evidence="2">
    <location>
        <position position="381"/>
    </location>
</feature>
<proteinExistence type="predicted"/>
<organism evidence="2 3">
    <name type="scientific">Diploptera punctata</name>
    <name type="common">Pacific beetle cockroach</name>
    <dbReference type="NCBI Taxonomy" id="6984"/>
    <lineage>
        <taxon>Eukaryota</taxon>
        <taxon>Metazoa</taxon>
        <taxon>Ecdysozoa</taxon>
        <taxon>Arthropoda</taxon>
        <taxon>Hexapoda</taxon>
        <taxon>Insecta</taxon>
        <taxon>Pterygota</taxon>
        <taxon>Neoptera</taxon>
        <taxon>Polyneoptera</taxon>
        <taxon>Dictyoptera</taxon>
        <taxon>Blattodea</taxon>
        <taxon>Blaberoidea</taxon>
        <taxon>Blaberidae</taxon>
        <taxon>Diplopterinae</taxon>
        <taxon>Diploptera</taxon>
    </lineage>
</organism>
<sequence length="381" mass="44104">YLVQIRFMHLFFLLDLFANIYSTLAMYTYNLERGPYEARATPGKCEQFYINAHFYTEEYYPDLIVCENGDSADEKRKLFCANVQAAFERSPRKSLRRASRELQIPKSTLQRIVHKRLKLHAYKVQLVQRLEPNDMPKRVEFANTMLDRLGADPDFMTKIFFSDEATFHLSASPKMNVWCSLSHNVIGPFFFAEKTVRVRTTLDNISLAVGLRIIEAIENIPEDILQRTWQEIVHRFDIVTVTAGAHIEMNLKMFWLLSFALLLSADWMLAFLRLVGVLLLDTALFSQLFEPLSWSATMERVGSVGIHSFLAKDEGSLLLDSVTEDYLTGERHQENIFAEYANLYGVDLCFYRDMYRGCPYPEAWPTSSFLCLLGFPRSLIL</sequence>
<evidence type="ECO:0000313" key="2">
    <source>
        <dbReference type="EMBL" id="KAJ9581916.1"/>
    </source>
</evidence>
<reference evidence="2" key="2">
    <citation type="submission" date="2023-05" db="EMBL/GenBank/DDBJ databases">
        <authorList>
            <person name="Fouks B."/>
        </authorList>
    </citation>
    <scope>NUCLEOTIDE SEQUENCE</scope>
    <source>
        <strain evidence="2">Stay&amp;Tobe</strain>
        <tissue evidence="2">Testes</tissue>
    </source>
</reference>
<feature type="transmembrane region" description="Helical" evidence="1">
    <location>
        <begin position="6"/>
        <end position="29"/>
    </location>
</feature>
<keyword evidence="1" id="KW-0472">Membrane</keyword>
<evidence type="ECO:0000313" key="3">
    <source>
        <dbReference type="Proteomes" id="UP001233999"/>
    </source>
</evidence>
<dbReference type="InterPro" id="IPR036397">
    <property type="entry name" value="RNaseH_sf"/>
</dbReference>